<gene>
    <name evidence="4" type="ORF">CFRA1165_LOCUS410</name>
</gene>
<dbReference type="Pfam" id="PF10075">
    <property type="entry name" value="CSN8_PSD8_EIF3K"/>
    <property type="match status" value="1"/>
</dbReference>
<dbReference type="InterPro" id="IPR006746">
    <property type="entry name" value="26S_Psome_Rpn12"/>
</dbReference>
<evidence type="ECO:0000259" key="3">
    <source>
        <dbReference type="PROSITE" id="PS50250"/>
    </source>
</evidence>
<protein>
    <recommendedName>
        <fullName evidence="3">PCI domain-containing protein</fullName>
    </recommendedName>
</protein>
<dbReference type="GO" id="GO:0043161">
    <property type="term" value="P:proteasome-mediated ubiquitin-dependent protein catabolic process"/>
    <property type="evidence" value="ECO:0007669"/>
    <property type="project" value="TreeGrafter"/>
</dbReference>
<feature type="domain" description="PCI" evidence="3">
    <location>
        <begin position="70"/>
        <end position="243"/>
    </location>
</feature>
<reference evidence="4" key="1">
    <citation type="submission" date="2021-01" db="EMBL/GenBank/DDBJ databases">
        <authorList>
            <person name="Corre E."/>
            <person name="Pelletier E."/>
            <person name="Niang G."/>
            <person name="Scheremetjew M."/>
            <person name="Finn R."/>
            <person name="Kale V."/>
            <person name="Holt S."/>
            <person name="Cochrane G."/>
            <person name="Meng A."/>
            <person name="Brown T."/>
            <person name="Cohen L."/>
        </authorList>
    </citation>
    <scope>NUCLEOTIDE SEQUENCE</scope>
    <source>
        <strain evidence="4">CCMP3189</strain>
    </source>
</reference>
<dbReference type="EMBL" id="HBFH01000548">
    <property type="protein sequence ID" value="CAD8730721.1"/>
    <property type="molecule type" value="Transcribed_RNA"/>
</dbReference>
<organism evidence="4">
    <name type="scientific">Chrysocystis fragilis</name>
    <dbReference type="NCBI Taxonomy" id="1411660"/>
    <lineage>
        <taxon>Eukaryota</taxon>
        <taxon>Sar</taxon>
        <taxon>Stramenopiles</taxon>
        <taxon>Ochrophyta</taxon>
        <taxon>Pelagophyceae</taxon>
        <taxon>Sarcinochrysidales</taxon>
        <taxon>Chrysocystaceae</taxon>
        <taxon>Chrysocystis</taxon>
    </lineage>
</organism>
<name>A0A7S0TD30_9STRA</name>
<accession>A0A7S0TD30</accession>
<evidence type="ECO:0000313" key="4">
    <source>
        <dbReference type="EMBL" id="CAD8730721.1"/>
    </source>
</evidence>
<comment type="similarity">
    <text evidence="1">Belongs to the proteasome subunit S14 family.</text>
</comment>
<dbReference type="GO" id="GO:0008541">
    <property type="term" value="C:proteasome regulatory particle, lid subcomplex"/>
    <property type="evidence" value="ECO:0007669"/>
    <property type="project" value="TreeGrafter"/>
</dbReference>
<sequence length="258" mass="28898">MSRLEEAGRLRDEMRQSLGAGDYAGASTRLAAAKLALLELGKSAEEGMMVVGQEVMELAVLLAVHTQDSSSFQRYVSQLKPYYASPRLAAQSALRPTILGLHLLFLIVENRLADFHSELELLSESDRARREVAFTIALEQNLMVGTYNEVLHAKSSMPSPEHFAFFMGRLLDTVRDTIAECSEVSYDSLSLEAAREMMMFDTTDDLLTFIHASRASKWRVADGRIYFDAAQQLRGREIPSVRLLTENLAYATELERIV</sequence>
<keyword evidence="2" id="KW-0647">Proteasome</keyword>
<dbReference type="Gene3D" id="1.25.40.990">
    <property type="match status" value="1"/>
</dbReference>
<dbReference type="GO" id="GO:0005829">
    <property type="term" value="C:cytosol"/>
    <property type="evidence" value="ECO:0007669"/>
    <property type="project" value="TreeGrafter"/>
</dbReference>
<dbReference type="PANTHER" id="PTHR12387:SF0">
    <property type="entry name" value="26S PROTEASOME NON-ATPASE REGULATORY SUBUNIT 8"/>
    <property type="match status" value="1"/>
</dbReference>
<dbReference type="InterPro" id="IPR033464">
    <property type="entry name" value="CSN8_PSD8_EIF3K"/>
</dbReference>
<evidence type="ECO:0000256" key="1">
    <source>
        <dbReference type="ARBA" id="ARBA00009627"/>
    </source>
</evidence>
<dbReference type="PROSITE" id="PS50250">
    <property type="entry name" value="PCI"/>
    <property type="match status" value="1"/>
</dbReference>
<dbReference type="AlphaFoldDB" id="A0A7S0TD30"/>
<proteinExistence type="inferred from homology"/>
<dbReference type="InterPro" id="IPR000717">
    <property type="entry name" value="PCI_dom"/>
</dbReference>
<dbReference type="PANTHER" id="PTHR12387">
    <property type="entry name" value="26S PROTEASOME NON-ATPASE REGULATORY SUBUNIT 8"/>
    <property type="match status" value="1"/>
</dbReference>
<evidence type="ECO:0000256" key="2">
    <source>
        <dbReference type="ARBA" id="ARBA00022942"/>
    </source>
</evidence>
<dbReference type="GO" id="GO:0005634">
    <property type="term" value="C:nucleus"/>
    <property type="evidence" value="ECO:0007669"/>
    <property type="project" value="TreeGrafter"/>
</dbReference>